<protein>
    <submittedName>
        <fullName evidence="1">Uncharacterized protein</fullName>
    </submittedName>
</protein>
<accession>A0A4Y2HAV7</accession>
<comment type="caution">
    <text evidence="1">The sequence shown here is derived from an EMBL/GenBank/DDBJ whole genome shotgun (WGS) entry which is preliminary data.</text>
</comment>
<evidence type="ECO:0000313" key="1">
    <source>
        <dbReference type="EMBL" id="GBM62134.1"/>
    </source>
</evidence>
<name>A0A4Y2HAV7_ARAVE</name>
<organism evidence="1 2">
    <name type="scientific">Araneus ventricosus</name>
    <name type="common">Orbweaver spider</name>
    <name type="synonym">Epeira ventricosa</name>
    <dbReference type="NCBI Taxonomy" id="182803"/>
    <lineage>
        <taxon>Eukaryota</taxon>
        <taxon>Metazoa</taxon>
        <taxon>Ecdysozoa</taxon>
        <taxon>Arthropoda</taxon>
        <taxon>Chelicerata</taxon>
        <taxon>Arachnida</taxon>
        <taxon>Araneae</taxon>
        <taxon>Araneomorphae</taxon>
        <taxon>Entelegynae</taxon>
        <taxon>Araneoidea</taxon>
        <taxon>Araneidae</taxon>
        <taxon>Araneus</taxon>
    </lineage>
</organism>
<reference evidence="1 2" key="1">
    <citation type="journal article" date="2019" name="Sci. Rep.">
        <title>Orb-weaving spider Araneus ventricosus genome elucidates the spidroin gene catalogue.</title>
        <authorList>
            <person name="Kono N."/>
            <person name="Nakamura H."/>
            <person name="Ohtoshi R."/>
            <person name="Moran D.A.P."/>
            <person name="Shinohara A."/>
            <person name="Yoshida Y."/>
            <person name="Fujiwara M."/>
            <person name="Mori M."/>
            <person name="Tomita M."/>
            <person name="Arakawa K."/>
        </authorList>
    </citation>
    <scope>NUCLEOTIDE SEQUENCE [LARGE SCALE GENOMIC DNA]</scope>
</reference>
<proteinExistence type="predicted"/>
<dbReference type="Proteomes" id="UP000499080">
    <property type="component" value="Unassembled WGS sequence"/>
</dbReference>
<keyword evidence="2" id="KW-1185">Reference proteome</keyword>
<sequence length="89" mass="9751">MLNIGSNNPTSVTESLCLEKLASPVPPFPIQSFQNNGRAGGFAKPENIPSTSAVLEHFFARCAKWRSESDRIALLLFHSCHHLDSDLAN</sequence>
<dbReference type="EMBL" id="BGPR01001802">
    <property type="protein sequence ID" value="GBM62134.1"/>
    <property type="molecule type" value="Genomic_DNA"/>
</dbReference>
<gene>
    <name evidence="1" type="ORF">AVEN_207623_1</name>
</gene>
<dbReference type="AlphaFoldDB" id="A0A4Y2HAV7"/>
<evidence type="ECO:0000313" key="2">
    <source>
        <dbReference type="Proteomes" id="UP000499080"/>
    </source>
</evidence>